<dbReference type="Proteomes" id="UP000199361">
    <property type="component" value="Unassembled WGS sequence"/>
</dbReference>
<sequence length="156" mass="16475">MTTPSPPLPGQFSRALLNGLAALLAERGVGVWSPVGAYGPHQLALTIGGLPATPDTAISLAIYGTGGDDLDGGDSTVLVQLRMRAKGDPRDVGDYADAVFSVLHGLTEVRLSSGVLVLRARRTVVAPPGRDSSGRWERADSYELMVHWPTAQRDDD</sequence>
<keyword evidence="2" id="KW-1185">Reference proteome</keyword>
<protein>
    <recommendedName>
        <fullName evidence="3">Tail terminator</fullName>
    </recommendedName>
</protein>
<dbReference type="AlphaFoldDB" id="A0A1I0LTR9"/>
<accession>A0A1I0LTR9</accession>
<evidence type="ECO:0008006" key="3">
    <source>
        <dbReference type="Google" id="ProtNLM"/>
    </source>
</evidence>
<reference evidence="1 2" key="1">
    <citation type="submission" date="2016-10" db="EMBL/GenBank/DDBJ databases">
        <authorList>
            <person name="de Groot N.N."/>
        </authorList>
    </citation>
    <scope>NUCLEOTIDE SEQUENCE [LARGE SCALE GENOMIC DNA]</scope>
    <source>
        <strain evidence="1 2">CGMCC 4.5598</strain>
    </source>
</reference>
<evidence type="ECO:0000313" key="2">
    <source>
        <dbReference type="Proteomes" id="UP000199361"/>
    </source>
</evidence>
<organism evidence="1 2">
    <name type="scientific">Nonomuraea wenchangensis</name>
    <dbReference type="NCBI Taxonomy" id="568860"/>
    <lineage>
        <taxon>Bacteria</taxon>
        <taxon>Bacillati</taxon>
        <taxon>Actinomycetota</taxon>
        <taxon>Actinomycetes</taxon>
        <taxon>Streptosporangiales</taxon>
        <taxon>Streptosporangiaceae</taxon>
        <taxon>Nonomuraea</taxon>
    </lineage>
</organism>
<dbReference type="RefSeq" id="WP_091094063.1">
    <property type="nucleotide sequence ID" value="NZ_FOHX01000027.1"/>
</dbReference>
<dbReference type="Pfam" id="PF12691">
    <property type="entry name" value="Phage_tail_terminator_6"/>
    <property type="match status" value="1"/>
</dbReference>
<dbReference type="EMBL" id="FOHX01000027">
    <property type="protein sequence ID" value="SEU46619.1"/>
    <property type="molecule type" value="Genomic_DNA"/>
</dbReference>
<evidence type="ECO:0000313" key="1">
    <source>
        <dbReference type="EMBL" id="SEU46619.1"/>
    </source>
</evidence>
<name>A0A1I0LTR9_9ACTN</name>
<dbReference type="InterPro" id="IPR024411">
    <property type="entry name" value="Tail_terminator_phage"/>
</dbReference>
<dbReference type="OrthoDB" id="4953313at2"/>
<proteinExistence type="predicted"/>
<gene>
    <name evidence="1" type="ORF">SAMN05421811_12795</name>
</gene>
<dbReference type="STRING" id="568860.SAMN05421811_12795"/>